<name>S2S6U4_LACPA</name>
<evidence type="ECO:0000313" key="1">
    <source>
        <dbReference type="EMBL" id="EPC79481.1"/>
    </source>
</evidence>
<proteinExistence type="predicted"/>
<sequence>MPSQQQEIIAVLLNFKRCLSMQIPQKSTEKAVLLSDNLTGELSKRITSNFVIATKTQDFIREISMLIGLEQLRLSSDSLAAFNDLKRLLPKNYTVINPIQPF</sequence>
<comment type="caution">
    <text evidence="1">The sequence shown here is derived from an EMBL/GenBank/DDBJ whole genome shotgun (WGS) entry which is preliminary data.</text>
</comment>
<gene>
    <name evidence="1" type="ORF">Lpp126_05900</name>
</gene>
<dbReference type="AlphaFoldDB" id="S2S6U4"/>
<protein>
    <submittedName>
        <fullName evidence="1">Uncharacterized protein</fullName>
    </submittedName>
</protein>
<dbReference type="Proteomes" id="UP000014243">
    <property type="component" value="Unassembled WGS sequence"/>
</dbReference>
<organism evidence="1 2">
    <name type="scientific">Lacticaseibacillus paracasei subsp. paracasei Lpp126</name>
    <dbReference type="NCBI Taxonomy" id="1256206"/>
    <lineage>
        <taxon>Bacteria</taxon>
        <taxon>Bacillati</taxon>
        <taxon>Bacillota</taxon>
        <taxon>Bacilli</taxon>
        <taxon>Lactobacillales</taxon>
        <taxon>Lactobacillaceae</taxon>
        <taxon>Lacticaseibacillus</taxon>
    </lineage>
</organism>
<reference evidence="1 2" key="1">
    <citation type="journal article" date="2013" name="PLoS ONE">
        <title>Lactobacillus paracasei comparative genomics: towards species pan-genome definition and exploitation of diversity.</title>
        <authorList>
            <person name="Smokvina T."/>
            <person name="Wels M."/>
            <person name="Polka J."/>
            <person name="Chervaux C."/>
            <person name="Brisse S."/>
            <person name="Boekhorst J."/>
            <person name="van Hylckama Vlieg J.E."/>
            <person name="Siezen R.J."/>
        </authorList>
    </citation>
    <scope>NUCLEOTIDE SEQUENCE [LARGE SCALE GENOMIC DNA]</scope>
    <source>
        <strain evidence="1 2">Lpp126</strain>
    </source>
</reference>
<dbReference type="EMBL" id="ANKC01000410">
    <property type="protein sequence ID" value="EPC79481.1"/>
    <property type="molecule type" value="Genomic_DNA"/>
</dbReference>
<evidence type="ECO:0000313" key="2">
    <source>
        <dbReference type="Proteomes" id="UP000014243"/>
    </source>
</evidence>
<accession>S2S6U4</accession>